<dbReference type="EMBL" id="LAZR01007359">
    <property type="protein sequence ID" value="KKM85759.1"/>
    <property type="molecule type" value="Genomic_DNA"/>
</dbReference>
<name>A0A0F9KTZ4_9ZZZZ</name>
<evidence type="ECO:0000313" key="1">
    <source>
        <dbReference type="EMBL" id="KKM85759.1"/>
    </source>
</evidence>
<accession>A0A0F9KTZ4</accession>
<proteinExistence type="predicted"/>
<reference evidence="1" key="1">
    <citation type="journal article" date="2015" name="Nature">
        <title>Complex archaea that bridge the gap between prokaryotes and eukaryotes.</title>
        <authorList>
            <person name="Spang A."/>
            <person name="Saw J.H."/>
            <person name="Jorgensen S.L."/>
            <person name="Zaremba-Niedzwiedzka K."/>
            <person name="Martijn J."/>
            <person name="Lind A.E."/>
            <person name="van Eijk R."/>
            <person name="Schleper C."/>
            <person name="Guy L."/>
            <person name="Ettema T.J."/>
        </authorList>
    </citation>
    <scope>NUCLEOTIDE SEQUENCE</scope>
</reference>
<dbReference type="AlphaFoldDB" id="A0A0F9KTZ4"/>
<sequence length="127" mass="13647">MRKDGLEHACDFQGYQSVSGGHYEVTVAGDGEIRGCGATGAQIFVTTFDGEELLASQETIDWPADGAELSFDAAFVSEEPEGMGRPATTFRGSVLDSPGETPHTEAQKFIRQGSARRVVGANERSWF</sequence>
<gene>
    <name evidence="1" type="ORF">LCGC14_1285740</name>
</gene>
<comment type="caution">
    <text evidence="1">The sequence shown here is derived from an EMBL/GenBank/DDBJ whole genome shotgun (WGS) entry which is preliminary data.</text>
</comment>
<protein>
    <submittedName>
        <fullName evidence="1">Uncharacterized protein</fullName>
    </submittedName>
</protein>
<organism evidence="1">
    <name type="scientific">marine sediment metagenome</name>
    <dbReference type="NCBI Taxonomy" id="412755"/>
    <lineage>
        <taxon>unclassified sequences</taxon>
        <taxon>metagenomes</taxon>
        <taxon>ecological metagenomes</taxon>
    </lineage>
</organism>